<dbReference type="Pfam" id="PF10531">
    <property type="entry name" value="SLBB"/>
    <property type="match status" value="1"/>
</dbReference>
<evidence type="ECO:0000256" key="6">
    <source>
        <dbReference type="ARBA" id="ARBA00023004"/>
    </source>
</evidence>
<gene>
    <name evidence="11" type="primary">rsxC</name>
    <name evidence="8" type="synonym">rnfC</name>
    <name evidence="11" type="ORF">FA869_11420</name>
</gene>
<feature type="compositionally biased region" description="Basic and acidic residues" evidence="9">
    <location>
        <begin position="497"/>
        <end position="512"/>
    </location>
</feature>
<feature type="binding site" evidence="8">
    <location>
        <position position="414"/>
    </location>
    <ligand>
        <name>[4Fe-4S] cluster</name>
        <dbReference type="ChEBI" id="CHEBI:49883"/>
        <label>2</label>
    </ligand>
</feature>
<evidence type="ECO:0000313" key="12">
    <source>
        <dbReference type="Proteomes" id="UP000305198"/>
    </source>
</evidence>
<feature type="binding site" evidence="8">
    <location>
        <position position="411"/>
    </location>
    <ligand>
        <name>[4Fe-4S] cluster</name>
        <dbReference type="ChEBI" id="CHEBI:49883"/>
        <label>2</label>
    </ligand>
</feature>
<evidence type="ECO:0000313" key="11">
    <source>
        <dbReference type="EMBL" id="TKA91684.1"/>
    </source>
</evidence>
<dbReference type="InterPro" id="IPR017896">
    <property type="entry name" value="4Fe4S_Fe-S-bd"/>
</dbReference>
<dbReference type="Proteomes" id="UP000305198">
    <property type="component" value="Unassembled WGS sequence"/>
</dbReference>
<keyword evidence="6 8" id="KW-0408">Iron</keyword>
<comment type="function">
    <text evidence="8">Part of a membrane-bound complex that couples electron transfer with translocation of ions across the membrane.</text>
</comment>
<sequence>MTAQPRIWDIPGGIHPPQNKAQSTTRGLEQMPLPARLILPLLQHIGNRAMPVVQVGERVLKGQLIAEANGPISCPLHAPTSGIVRAIEPAPYPHASGLAELAIVLESDGQDEWAELQPLPDYRDMQPLELLERIRAAGISGMGGAGFPTAVKLASRPDHHIDTLIINGTECEPYITADDMTMRHRAPQVVAGIDVLMHILKPDQVLIGIEDNKPEAIAAMREAVGERPMQVMVLPTKYPSGGEKQLIQILTGKEVPSGGLPAEIGILNQNLGTALAVHDAVLLGQPMISRITTLTGAALERPTNVDALIGTPIAELLAFAGLRQAQLHRLVMGGPMMGFTLLDSSAPIIKTSNCLLAGTIDELPPPPPALPCIRCGLCAEACPAELLPQQLHWFAMGKDYEQLERQNLFDCIECGACAYVCPSSIPLVQYFRAGKSEIRTIELQQSRAEHSRQRFEQRQERLEREAEQRELERQARAEKAARAKAAREAQATQQQAEQHEPTTEPKPAEPDLARIQSRKVTTLSAEQKQLKIAAATARMALQRAQKQLAANPDNADLQAQLPALEQAFARAQQAFDEQMSDQEKQ</sequence>
<dbReference type="InterPro" id="IPR037225">
    <property type="entry name" value="Nuo51_FMN-bd_sf"/>
</dbReference>
<feature type="binding site" evidence="8">
    <location>
        <position position="417"/>
    </location>
    <ligand>
        <name>[4Fe-4S] cluster</name>
        <dbReference type="ChEBI" id="CHEBI:49883"/>
        <label>2</label>
    </ligand>
</feature>
<proteinExistence type="inferred from homology"/>
<dbReference type="EC" id="7.-.-.-" evidence="8"/>
<dbReference type="InterPro" id="IPR019554">
    <property type="entry name" value="Soluble_ligand-bd"/>
</dbReference>
<feature type="binding site" evidence="8">
    <location>
        <position position="421"/>
    </location>
    <ligand>
        <name>[4Fe-4S] cluster</name>
        <dbReference type="ChEBI" id="CHEBI:49883"/>
        <label>1</label>
    </ligand>
</feature>
<dbReference type="EMBL" id="SWAV01000003">
    <property type="protein sequence ID" value="TKA91684.1"/>
    <property type="molecule type" value="Genomic_DNA"/>
</dbReference>
<keyword evidence="8" id="KW-1278">Translocase</keyword>
<comment type="subunit">
    <text evidence="8">The complex is composed of six subunits: RnfA, RnfB, RnfC, RnfD, RnfE and RnfG.</text>
</comment>
<dbReference type="SUPFAM" id="SSF142019">
    <property type="entry name" value="Nqo1 FMN-binding domain-like"/>
    <property type="match status" value="1"/>
</dbReference>
<feature type="binding site" evidence="8">
    <location>
        <position position="382"/>
    </location>
    <ligand>
        <name>[4Fe-4S] cluster</name>
        <dbReference type="ChEBI" id="CHEBI:49883"/>
        <label>2</label>
    </ligand>
</feature>
<keyword evidence="2 8" id="KW-0004">4Fe-4S</keyword>
<evidence type="ECO:0000256" key="2">
    <source>
        <dbReference type="ARBA" id="ARBA00022485"/>
    </source>
</evidence>
<reference evidence="11 12" key="1">
    <citation type="submission" date="2019-04" db="EMBL/GenBank/DDBJ databases">
        <title>Crypto-aerobic microbial life in anoxic (sulfidic) marine sediments.</title>
        <authorList>
            <person name="Bhattacharya S."/>
            <person name="Roy C."/>
            <person name="Mondal N."/>
            <person name="Sarkar J."/>
            <person name="Mandal S."/>
            <person name="Rameez M.J."/>
            <person name="Ghosh W."/>
        </authorList>
    </citation>
    <scope>NUCLEOTIDE SEQUENCE [LARGE SCALE GENOMIC DNA]</scope>
    <source>
        <strain evidence="11 12">SBBB</strain>
    </source>
</reference>
<dbReference type="PANTHER" id="PTHR43034">
    <property type="entry name" value="ION-TRANSLOCATING OXIDOREDUCTASE COMPLEX SUBUNIT C"/>
    <property type="match status" value="1"/>
</dbReference>
<evidence type="ECO:0000256" key="1">
    <source>
        <dbReference type="ARBA" id="ARBA00022448"/>
    </source>
</evidence>
<dbReference type="GO" id="GO:0051539">
    <property type="term" value="F:4 iron, 4 sulfur cluster binding"/>
    <property type="evidence" value="ECO:0007669"/>
    <property type="project" value="UniProtKB-KW"/>
</dbReference>
<keyword evidence="1 8" id="KW-0813">Transport</keyword>
<dbReference type="Gene3D" id="3.30.70.20">
    <property type="match status" value="1"/>
</dbReference>
<keyword evidence="8" id="KW-0997">Cell inner membrane</keyword>
<feature type="domain" description="4Fe-4S ferredoxin-type" evidence="10">
    <location>
        <begin position="401"/>
        <end position="430"/>
    </location>
</feature>
<feature type="region of interest" description="Disordered" evidence="9">
    <location>
        <begin position="445"/>
        <end position="513"/>
    </location>
</feature>
<evidence type="ECO:0000256" key="3">
    <source>
        <dbReference type="ARBA" id="ARBA00022723"/>
    </source>
</evidence>
<evidence type="ECO:0000256" key="9">
    <source>
        <dbReference type="SAM" id="MobiDB-lite"/>
    </source>
</evidence>
<evidence type="ECO:0000256" key="5">
    <source>
        <dbReference type="ARBA" id="ARBA00022982"/>
    </source>
</evidence>
<dbReference type="InterPro" id="IPR011538">
    <property type="entry name" value="Nuo51_FMN-bd"/>
</dbReference>
<dbReference type="GO" id="GO:0009055">
    <property type="term" value="F:electron transfer activity"/>
    <property type="evidence" value="ECO:0007669"/>
    <property type="project" value="InterPro"/>
</dbReference>
<evidence type="ECO:0000256" key="4">
    <source>
        <dbReference type="ARBA" id="ARBA00022737"/>
    </source>
</evidence>
<dbReference type="PROSITE" id="PS00198">
    <property type="entry name" value="4FE4S_FER_1"/>
    <property type="match status" value="1"/>
</dbReference>
<keyword evidence="3 8" id="KW-0479">Metal-binding</keyword>
<name>A0A4U0YPC5_9GAMM</name>
<comment type="cofactor">
    <cofactor evidence="8">
        <name>[4Fe-4S] cluster</name>
        <dbReference type="ChEBI" id="CHEBI:49883"/>
    </cofactor>
    <text evidence="8">Binds 2 [4Fe-4S] clusters per subunit.</text>
</comment>
<keyword evidence="8" id="KW-1003">Cell membrane</keyword>
<evidence type="ECO:0000259" key="10">
    <source>
        <dbReference type="PROSITE" id="PS51379"/>
    </source>
</evidence>
<dbReference type="InterPro" id="IPR010208">
    <property type="entry name" value="Ion_transpt_RnfC/RsxC"/>
</dbReference>
<comment type="similarity">
    <text evidence="8">Belongs to the 4Fe4S bacterial-type ferredoxin family. RnfC subfamily.</text>
</comment>
<keyword evidence="4 8" id="KW-0677">Repeat</keyword>
<feature type="binding site" evidence="8">
    <location>
        <position position="378"/>
    </location>
    <ligand>
        <name>[4Fe-4S] cluster</name>
        <dbReference type="ChEBI" id="CHEBI:49883"/>
        <label>1</label>
    </ligand>
</feature>
<feature type="domain" description="4Fe-4S ferredoxin-type" evidence="10">
    <location>
        <begin position="362"/>
        <end position="392"/>
    </location>
</feature>
<dbReference type="InterPro" id="IPR017900">
    <property type="entry name" value="4Fe4S_Fe_S_CS"/>
</dbReference>
<dbReference type="PANTHER" id="PTHR43034:SF2">
    <property type="entry name" value="ION-TRANSLOCATING OXIDOREDUCTASE COMPLEX SUBUNIT C"/>
    <property type="match status" value="1"/>
</dbReference>
<dbReference type="Gene3D" id="3.40.50.11540">
    <property type="entry name" value="NADH-ubiquinone oxidoreductase 51kDa subunit"/>
    <property type="match status" value="1"/>
</dbReference>
<accession>A0A4U0YPC5</accession>
<comment type="caution">
    <text evidence="11">The sequence shown here is derived from an EMBL/GenBank/DDBJ whole genome shotgun (WGS) entry which is preliminary data.</text>
</comment>
<dbReference type="GO" id="GO:0005886">
    <property type="term" value="C:plasma membrane"/>
    <property type="evidence" value="ECO:0007669"/>
    <property type="project" value="UniProtKB-SubCell"/>
</dbReference>
<dbReference type="NCBIfam" id="NF003454">
    <property type="entry name" value="PRK05035.1"/>
    <property type="match status" value="1"/>
</dbReference>
<dbReference type="GO" id="GO:0046872">
    <property type="term" value="F:metal ion binding"/>
    <property type="evidence" value="ECO:0007669"/>
    <property type="project" value="UniProtKB-KW"/>
</dbReference>
<keyword evidence="5 8" id="KW-0249">Electron transport</keyword>
<feature type="binding site" evidence="8">
    <location>
        <position position="372"/>
    </location>
    <ligand>
        <name>[4Fe-4S] cluster</name>
        <dbReference type="ChEBI" id="CHEBI:49883"/>
        <label>1</label>
    </ligand>
</feature>
<keyword evidence="8" id="KW-0472">Membrane</keyword>
<dbReference type="AlphaFoldDB" id="A0A4U0YPC5"/>
<organism evidence="11 12">
    <name type="scientific">Halopseudomonas bauzanensis</name>
    <dbReference type="NCBI Taxonomy" id="653930"/>
    <lineage>
        <taxon>Bacteria</taxon>
        <taxon>Pseudomonadati</taxon>
        <taxon>Pseudomonadota</taxon>
        <taxon>Gammaproteobacteria</taxon>
        <taxon>Pseudomonadales</taxon>
        <taxon>Pseudomonadaceae</taxon>
        <taxon>Halopseudomonas</taxon>
    </lineage>
</organism>
<dbReference type="HAMAP" id="MF_00461">
    <property type="entry name" value="RsxC_RnfC"/>
    <property type="match status" value="1"/>
</dbReference>
<feature type="binding site" evidence="8">
    <location>
        <position position="375"/>
    </location>
    <ligand>
        <name>[4Fe-4S] cluster</name>
        <dbReference type="ChEBI" id="CHEBI:49883"/>
        <label>1</label>
    </ligand>
</feature>
<protein>
    <recommendedName>
        <fullName evidence="8">Ion-translocating oxidoreductase complex subunit C</fullName>
        <ecNumber evidence="8">7.-.-.-</ecNumber>
    </recommendedName>
    <alternativeName>
        <fullName evidence="8">Rnf electron transport complex subunit C</fullName>
    </alternativeName>
</protein>
<feature type="compositionally biased region" description="Basic and acidic residues" evidence="9">
    <location>
        <begin position="447"/>
        <end position="487"/>
    </location>
</feature>
<keyword evidence="7 8" id="KW-0411">Iron-sulfur</keyword>
<dbReference type="SUPFAM" id="SSF46548">
    <property type="entry name" value="alpha-helical ferredoxin"/>
    <property type="match status" value="1"/>
</dbReference>
<dbReference type="Pfam" id="PF12838">
    <property type="entry name" value="Fer4_7"/>
    <property type="match status" value="1"/>
</dbReference>
<feature type="region of interest" description="Disordered" evidence="9">
    <location>
        <begin position="1"/>
        <end position="26"/>
    </location>
</feature>
<dbReference type="NCBIfam" id="TIGR01945">
    <property type="entry name" value="rnfC"/>
    <property type="match status" value="1"/>
</dbReference>
<dbReference type="InterPro" id="IPR026902">
    <property type="entry name" value="RnfC_N"/>
</dbReference>
<evidence type="ECO:0000256" key="7">
    <source>
        <dbReference type="ARBA" id="ARBA00023014"/>
    </source>
</evidence>
<evidence type="ECO:0000256" key="8">
    <source>
        <dbReference type="HAMAP-Rule" id="MF_00461"/>
    </source>
</evidence>
<dbReference type="PROSITE" id="PS51379">
    <property type="entry name" value="4FE4S_FER_2"/>
    <property type="match status" value="2"/>
</dbReference>
<dbReference type="GO" id="GO:0022900">
    <property type="term" value="P:electron transport chain"/>
    <property type="evidence" value="ECO:0007669"/>
    <property type="project" value="UniProtKB-UniRule"/>
</dbReference>
<dbReference type="Pfam" id="PF01512">
    <property type="entry name" value="Complex1_51K"/>
    <property type="match status" value="1"/>
</dbReference>
<dbReference type="Pfam" id="PF13375">
    <property type="entry name" value="RnfC_N"/>
    <property type="match status" value="1"/>
</dbReference>
<comment type="subcellular location">
    <subcellularLocation>
        <location evidence="8">Cell inner membrane</location>
        <topology evidence="8">Peripheral membrane protein</topology>
    </subcellularLocation>
</comment>